<organism evidence="1 2">
    <name type="scientific">Streptomyces clavifer</name>
    <dbReference type="NCBI Taxonomy" id="68188"/>
    <lineage>
        <taxon>Bacteria</taxon>
        <taxon>Bacillati</taxon>
        <taxon>Actinomycetota</taxon>
        <taxon>Actinomycetes</taxon>
        <taxon>Kitasatosporales</taxon>
        <taxon>Streptomycetaceae</taxon>
        <taxon>Streptomyces</taxon>
    </lineage>
</organism>
<dbReference type="Proteomes" id="UP001519311">
    <property type="component" value="Unassembled WGS sequence"/>
</dbReference>
<protein>
    <recommendedName>
        <fullName evidence="3">Secreted protein</fullName>
    </recommendedName>
</protein>
<name>A0ABS4VEC8_9ACTN</name>
<proteinExistence type="predicted"/>
<accession>A0ABS4VEC8</accession>
<evidence type="ECO:0000313" key="1">
    <source>
        <dbReference type="EMBL" id="MBP2362279.1"/>
    </source>
</evidence>
<evidence type="ECO:0000313" key="2">
    <source>
        <dbReference type="Proteomes" id="UP001519311"/>
    </source>
</evidence>
<dbReference type="EMBL" id="JAGINS010000001">
    <property type="protein sequence ID" value="MBP2362279.1"/>
    <property type="molecule type" value="Genomic_DNA"/>
</dbReference>
<dbReference type="RefSeq" id="WP_209470824.1">
    <property type="nucleotide sequence ID" value="NZ_BMWJ01000006.1"/>
</dbReference>
<comment type="caution">
    <text evidence="1">The sequence shown here is derived from an EMBL/GenBank/DDBJ whole genome shotgun (WGS) entry which is preliminary data.</text>
</comment>
<reference evidence="1 2" key="1">
    <citation type="submission" date="2021-03" db="EMBL/GenBank/DDBJ databases">
        <title>Sequencing the genomes of 1000 actinobacteria strains.</title>
        <authorList>
            <person name="Klenk H.-P."/>
        </authorList>
    </citation>
    <scope>NUCLEOTIDE SEQUENCE [LARGE SCALE GENOMIC DNA]</scope>
    <source>
        <strain evidence="1 2">DSM 40843</strain>
    </source>
</reference>
<evidence type="ECO:0008006" key="3">
    <source>
        <dbReference type="Google" id="ProtNLM"/>
    </source>
</evidence>
<keyword evidence="2" id="KW-1185">Reference proteome</keyword>
<gene>
    <name evidence="1" type="ORF">JOF59_004679</name>
</gene>
<sequence>MVDFELAGNPAWAPALKTGELGVDGVPVTTFAFDITGHGFRDMGCTRQTAVFTNLLKTSVTLTFAGTTPGVGGPVIDDVRIRSCLLVLCPPVS</sequence>